<evidence type="ECO:0000256" key="1">
    <source>
        <dbReference type="ARBA" id="ARBA00002274"/>
    </source>
</evidence>
<dbReference type="GO" id="GO:0005524">
    <property type="term" value="F:ATP binding"/>
    <property type="evidence" value="ECO:0007669"/>
    <property type="project" value="UniProtKB-UniRule"/>
</dbReference>
<proteinExistence type="inferred from homology"/>
<keyword evidence="6 13" id="KW-0441">Lipid A biosynthesis</keyword>
<comment type="function">
    <text evidence="1 13">Transfers the gamma-phosphate of ATP to the 4'-position of a tetraacyldisaccharide 1-phosphate intermediate (termed DS-1-P) to form tetraacyldisaccharide 1,4'-bis-phosphate (lipid IVA).</text>
</comment>
<dbReference type="PANTHER" id="PTHR42724">
    <property type="entry name" value="TETRAACYLDISACCHARIDE 4'-KINASE"/>
    <property type="match status" value="1"/>
</dbReference>
<dbReference type="UniPathway" id="UPA00359">
    <property type="reaction ID" value="UER00482"/>
</dbReference>
<dbReference type="GO" id="GO:0009029">
    <property type="term" value="F:lipid-A 4'-kinase activity"/>
    <property type="evidence" value="ECO:0007669"/>
    <property type="project" value="UniProtKB-UniRule"/>
</dbReference>
<evidence type="ECO:0000256" key="3">
    <source>
        <dbReference type="ARBA" id="ARBA00012071"/>
    </source>
</evidence>
<comment type="catalytic activity">
    <reaction evidence="13">
        <text>a lipid A disaccharide + ATP = a lipid IVA + ADP + H(+)</text>
        <dbReference type="Rhea" id="RHEA:67840"/>
        <dbReference type="ChEBI" id="CHEBI:15378"/>
        <dbReference type="ChEBI" id="CHEBI:30616"/>
        <dbReference type="ChEBI" id="CHEBI:176343"/>
        <dbReference type="ChEBI" id="CHEBI:176425"/>
        <dbReference type="ChEBI" id="CHEBI:456216"/>
        <dbReference type="EC" id="2.7.1.130"/>
    </reaction>
</comment>
<evidence type="ECO:0000256" key="9">
    <source>
        <dbReference type="ARBA" id="ARBA00022777"/>
    </source>
</evidence>
<dbReference type="STRING" id="623280.SAMN05660226_04103"/>
<dbReference type="NCBIfam" id="TIGR00682">
    <property type="entry name" value="lpxK"/>
    <property type="match status" value="1"/>
</dbReference>
<sequence length="353" mass="40382">MTYLRAFLLPFSVLYGLVIWIRNRCYDWGWIRNTAFDKPVIVVGNLAVGGTGKSPMTEYLVKLLGGRYRVATLSRGYGRQTRGFLEVAGDDTAERCGDEPLQFKRKFPRLTVAVDEDRVHGVRLLLQRGHEVIVLDDAYQHRALRPGFAILLFDYRSMSLPKWLLPAGNYRDDFRERRRADLIVVTKTPPMTTEAEKQRIRRSLAAARQVPVLFCGIGYGAPVKLLPDDRADTALLDATCSVLLVTGIANPAPLYDYLRAQAQEVVHLRYPDHYRYTPAAVRRIIRRFRDISNSNKLVVTTEKDAQRLMDPALHSLLTDLPVYVVPIHVKFEERDEDLLQQLLLSYCHDTLKN</sequence>
<evidence type="ECO:0000256" key="8">
    <source>
        <dbReference type="ARBA" id="ARBA00022741"/>
    </source>
</evidence>
<evidence type="ECO:0000313" key="15">
    <source>
        <dbReference type="Proteomes" id="UP000190541"/>
    </source>
</evidence>
<dbReference type="RefSeq" id="WP_079718711.1">
    <property type="nucleotide sequence ID" value="NZ_FUYS01000019.1"/>
</dbReference>
<keyword evidence="9 13" id="KW-0418">Kinase</keyword>
<dbReference type="Proteomes" id="UP000190541">
    <property type="component" value="Unassembled WGS sequence"/>
</dbReference>
<dbReference type="GO" id="GO:0009244">
    <property type="term" value="P:lipopolysaccharide core region biosynthetic process"/>
    <property type="evidence" value="ECO:0007669"/>
    <property type="project" value="TreeGrafter"/>
</dbReference>
<name>A0A1T5FNA3_9SPHI</name>
<dbReference type="EMBL" id="FUYS01000019">
    <property type="protein sequence ID" value="SKB97615.1"/>
    <property type="molecule type" value="Genomic_DNA"/>
</dbReference>
<keyword evidence="10 13" id="KW-0067">ATP-binding</keyword>
<evidence type="ECO:0000256" key="4">
    <source>
        <dbReference type="ARBA" id="ARBA00016436"/>
    </source>
</evidence>
<keyword evidence="7 13" id="KW-0808">Transferase</keyword>
<dbReference type="InterPro" id="IPR003758">
    <property type="entry name" value="LpxK"/>
</dbReference>
<comment type="caution">
    <text evidence="13">Lacks conserved residue(s) required for the propagation of feature annotation.</text>
</comment>
<comment type="pathway">
    <text evidence="2 13">Glycolipid biosynthesis; lipid IV(A) biosynthesis; lipid IV(A) from (3R)-3-hydroxytetradecanoyl-[acyl-carrier-protein] and UDP-N-acetyl-alpha-D-glucosamine: step 6/6.</text>
</comment>
<dbReference type="HAMAP" id="MF_00409">
    <property type="entry name" value="LpxK"/>
    <property type="match status" value="1"/>
</dbReference>
<evidence type="ECO:0000256" key="13">
    <source>
        <dbReference type="HAMAP-Rule" id="MF_00409"/>
    </source>
</evidence>
<dbReference type="OrthoDB" id="9766423at2"/>
<evidence type="ECO:0000256" key="11">
    <source>
        <dbReference type="ARBA" id="ARBA00023098"/>
    </source>
</evidence>
<evidence type="ECO:0000256" key="7">
    <source>
        <dbReference type="ARBA" id="ARBA00022679"/>
    </source>
</evidence>
<dbReference type="SUPFAM" id="SSF52540">
    <property type="entry name" value="P-loop containing nucleoside triphosphate hydrolases"/>
    <property type="match status" value="1"/>
</dbReference>
<accession>A0A1T5FNA3</accession>
<keyword evidence="15" id="KW-1185">Reference proteome</keyword>
<evidence type="ECO:0000256" key="2">
    <source>
        <dbReference type="ARBA" id="ARBA00004870"/>
    </source>
</evidence>
<dbReference type="AlphaFoldDB" id="A0A1T5FNA3"/>
<dbReference type="Pfam" id="PF02606">
    <property type="entry name" value="LpxK"/>
    <property type="match status" value="1"/>
</dbReference>
<dbReference type="InterPro" id="IPR027417">
    <property type="entry name" value="P-loop_NTPase"/>
</dbReference>
<protein>
    <recommendedName>
        <fullName evidence="4 13">Tetraacyldisaccharide 4'-kinase</fullName>
        <ecNumber evidence="3 13">2.7.1.130</ecNumber>
    </recommendedName>
    <alternativeName>
        <fullName evidence="12 13">Lipid A 4'-kinase</fullName>
    </alternativeName>
</protein>
<dbReference type="GO" id="GO:0009245">
    <property type="term" value="P:lipid A biosynthetic process"/>
    <property type="evidence" value="ECO:0007669"/>
    <property type="project" value="UniProtKB-UniRule"/>
</dbReference>
<organism evidence="14 15">
    <name type="scientific">Parapedobacter luteus</name>
    <dbReference type="NCBI Taxonomy" id="623280"/>
    <lineage>
        <taxon>Bacteria</taxon>
        <taxon>Pseudomonadati</taxon>
        <taxon>Bacteroidota</taxon>
        <taxon>Sphingobacteriia</taxon>
        <taxon>Sphingobacteriales</taxon>
        <taxon>Sphingobacteriaceae</taxon>
        <taxon>Parapedobacter</taxon>
    </lineage>
</organism>
<keyword evidence="5 13" id="KW-0444">Lipid biosynthesis</keyword>
<dbReference type="GO" id="GO:0005886">
    <property type="term" value="C:plasma membrane"/>
    <property type="evidence" value="ECO:0007669"/>
    <property type="project" value="TreeGrafter"/>
</dbReference>
<evidence type="ECO:0000256" key="6">
    <source>
        <dbReference type="ARBA" id="ARBA00022556"/>
    </source>
</evidence>
<comment type="similarity">
    <text evidence="13">Belongs to the LpxK family.</text>
</comment>
<evidence type="ECO:0000313" key="14">
    <source>
        <dbReference type="EMBL" id="SKB97615.1"/>
    </source>
</evidence>
<keyword evidence="8 13" id="KW-0547">Nucleotide-binding</keyword>
<keyword evidence="11 13" id="KW-0443">Lipid metabolism</keyword>
<gene>
    <name evidence="13" type="primary">lpxK</name>
    <name evidence="14" type="ORF">SAMN05660226_04103</name>
</gene>
<evidence type="ECO:0000256" key="10">
    <source>
        <dbReference type="ARBA" id="ARBA00022840"/>
    </source>
</evidence>
<dbReference type="EC" id="2.7.1.130" evidence="3 13"/>
<reference evidence="14 15" key="1">
    <citation type="submission" date="2017-02" db="EMBL/GenBank/DDBJ databases">
        <authorList>
            <person name="Peterson S.W."/>
        </authorList>
    </citation>
    <scope>NUCLEOTIDE SEQUENCE [LARGE SCALE GENOMIC DNA]</scope>
    <source>
        <strain evidence="14 15">DSM 22899</strain>
    </source>
</reference>
<evidence type="ECO:0000256" key="5">
    <source>
        <dbReference type="ARBA" id="ARBA00022516"/>
    </source>
</evidence>
<dbReference type="PANTHER" id="PTHR42724:SF1">
    <property type="entry name" value="TETRAACYLDISACCHARIDE 4'-KINASE, MITOCHONDRIAL-RELATED"/>
    <property type="match status" value="1"/>
</dbReference>
<evidence type="ECO:0000256" key="12">
    <source>
        <dbReference type="ARBA" id="ARBA00029757"/>
    </source>
</evidence>